<evidence type="ECO:0000256" key="2">
    <source>
        <dbReference type="SAM" id="Phobius"/>
    </source>
</evidence>
<evidence type="ECO:0000256" key="1">
    <source>
        <dbReference type="SAM" id="MobiDB-lite"/>
    </source>
</evidence>
<proteinExistence type="predicted"/>
<comment type="caution">
    <text evidence="3">The sequence shown here is derived from an EMBL/GenBank/DDBJ whole genome shotgun (WGS) entry which is preliminary data.</text>
</comment>
<keyword evidence="4" id="KW-1185">Reference proteome</keyword>
<sequence length="206" mass="23386">MVRGQKSTPAPEPPLPAPAVTPKRSVCASTSPPELTKPKPRNLKSVANLKLTKVPSPKQQPQQMQTGDFPPKQPRFNIVLQCMLCCHLIMLFLFFCAECAIHSCQGIMLLKQDSAPPAPDFQRLREFYECFSSNNQLFKTAGAGLVRYNQQFLHVGSINIRYAQGLMLTTISFILYSYQNSRRSRNKTERLLKKLNKREFPRTESV</sequence>
<dbReference type="VEuPathDB" id="FungiDB:VP01_2112g3"/>
<accession>A0A0L6VA74</accession>
<dbReference type="AlphaFoldDB" id="A0A0L6VA74"/>
<dbReference type="Proteomes" id="UP000037035">
    <property type="component" value="Unassembled WGS sequence"/>
</dbReference>
<feature type="compositionally biased region" description="Pro residues" evidence="1">
    <location>
        <begin position="10"/>
        <end position="19"/>
    </location>
</feature>
<protein>
    <submittedName>
        <fullName evidence="3">Uncharacterized protein</fullName>
    </submittedName>
</protein>
<evidence type="ECO:0000313" key="4">
    <source>
        <dbReference type="Proteomes" id="UP000037035"/>
    </source>
</evidence>
<feature type="region of interest" description="Disordered" evidence="1">
    <location>
        <begin position="1"/>
        <end position="43"/>
    </location>
</feature>
<evidence type="ECO:0000313" key="3">
    <source>
        <dbReference type="EMBL" id="KNZ57614.1"/>
    </source>
</evidence>
<dbReference type="EMBL" id="LAVV01006962">
    <property type="protein sequence ID" value="KNZ57614.1"/>
    <property type="molecule type" value="Genomic_DNA"/>
</dbReference>
<reference evidence="3 4" key="1">
    <citation type="submission" date="2015-08" db="EMBL/GenBank/DDBJ databases">
        <title>Next Generation Sequencing and Analysis of the Genome of Puccinia sorghi L Schw, the Causal Agent of Maize Common Rust.</title>
        <authorList>
            <person name="Rochi L."/>
            <person name="Burguener G."/>
            <person name="Darino M."/>
            <person name="Turjanski A."/>
            <person name="Kreff E."/>
            <person name="Dieguez M.J."/>
            <person name="Sacco F."/>
        </authorList>
    </citation>
    <scope>NUCLEOTIDE SEQUENCE [LARGE SCALE GENOMIC DNA]</scope>
    <source>
        <strain evidence="3 4">RO10H11247</strain>
    </source>
</reference>
<organism evidence="3 4">
    <name type="scientific">Puccinia sorghi</name>
    <dbReference type="NCBI Taxonomy" id="27349"/>
    <lineage>
        <taxon>Eukaryota</taxon>
        <taxon>Fungi</taxon>
        <taxon>Dikarya</taxon>
        <taxon>Basidiomycota</taxon>
        <taxon>Pucciniomycotina</taxon>
        <taxon>Pucciniomycetes</taxon>
        <taxon>Pucciniales</taxon>
        <taxon>Pucciniaceae</taxon>
        <taxon>Puccinia</taxon>
    </lineage>
</organism>
<keyword evidence="2" id="KW-0472">Membrane</keyword>
<feature type="transmembrane region" description="Helical" evidence="2">
    <location>
        <begin position="78"/>
        <end position="101"/>
    </location>
</feature>
<keyword evidence="2" id="KW-0812">Transmembrane</keyword>
<keyword evidence="2" id="KW-1133">Transmembrane helix</keyword>
<gene>
    <name evidence="3" type="ORF">VP01_2112g3</name>
</gene>
<name>A0A0L6VA74_9BASI</name>